<dbReference type="GO" id="GO:0046872">
    <property type="term" value="F:metal ion binding"/>
    <property type="evidence" value="ECO:0007669"/>
    <property type="project" value="UniProtKB-UniRule"/>
</dbReference>
<dbReference type="Pfam" id="PF07991">
    <property type="entry name" value="KARI_N"/>
    <property type="match status" value="1"/>
</dbReference>
<dbReference type="SUPFAM" id="SSF51735">
    <property type="entry name" value="NAD(P)-binding Rossmann-fold domains"/>
    <property type="match status" value="1"/>
</dbReference>
<proteinExistence type="inferred from homology"/>
<feature type="binding site" evidence="11">
    <location>
        <position position="197"/>
    </location>
    <ligand>
        <name>Mg(2+)</name>
        <dbReference type="ChEBI" id="CHEBI:18420"/>
        <label>1</label>
    </ligand>
</feature>
<dbReference type="Gene3D" id="3.40.50.720">
    <property type="entry name" value="NAD(P)-binding Rossmann-like Domain"/>
    <property type="match status" value="1"/>
</dbReference>
<protein>
    <recommendedName>
        <fullName evidence="10">Ketol-acid reductoisomerase</fullName>
        <ecNumber evidence="10">1.1.1.86</ecNumber>
    </recommendedName>
</protein>
<evidence type="ECO:0000256" key="10">
    <source>
        <dbReference type="NCBIfam" id="TIGR00465"/>
    </source>
</evidence>
<dbReference type="GO" id="GO:0009099">
    <property type="term" value="P:L-valine biosynthetic process"/>
    <property type="evidence" value="ECO:0007669"/>
    <property type="project" value="UniProtKB-UniRule"/>
</dbReference>
<dbReference type="NCBIfam" id="TIGR00465">
    <property type="entry name" value="ilvC"/>
    <property type="match status" value="1"/>
</dbReference>
<keyword evidence="6 11" id="KW-0479">Metal-binding</keyword>
<sequence>MANSKIYRDDDASLKYLEDKTVSIIGYGNQGRAQALNMRDSGVEDIIVGNIQDESWEQAEKDGFDVYEISEASEKGDIVFMLIPDEVAPEVYRGKIKENLEEHNVLHFASGYNITYSFIEPPENVDVTMVAPRMIGETVRGLYEKGDGAPALFAVNQDSSGDAKEIALAISKAIGATRSGTIEGTFEMETKTDLLSEQGLIPVFISALMAKYEVELGEGIPPELILTEEYLSREIAHIFEQMAKKGILGQLPLHSRTSQYGTLSRLDEIKEGETESLDFDSIKKFMKKQMNKIDTGKFAREWSSEQEHDRPSFKRLYNKYENSDFIEDEQETMEKLGLKEE</sequence>
<dbReference type="Gene3D" id="6.10.240.10">
    <property type="match status" value="1"/>
</dbReference>
<evidence type="ECO:0000256" key="7">
    <source>
        <dbReference type="ARBA" id="ARBA00022842"/>
    </source>
</evidence>
<dbReference type="SUPFAM" id="SSF48179">
    <property type="entry name" value="6-phosphogluconate dehydrogenase C-terminal domain-like"/>
    <property type="match status" value="1"/>
</dbReference>
<dbReference type="PIRSF" id="PIRSF000116">
    <property type="entry name" value="IlvC_gammaproteo"/>
    <property type="match status" value="1"/>
</dbReference>
<dbReference type="PROSITE" id="PS51851">
    <property type="entry name" value="KARI_C"/>
    <property type="match status" value="1"/>
</dbReference>
<evidence type="ECO:0000256" key="5">
    <source>
        <dbReference type="ARBA" id="ARBA00022605"/>
    </source>
</evidence>
<dbReference type="Proteomes" id="UP000070373">
    <property type="component" value="Unassembled WGS sequence"/>
</dbReference>
<dbReference type="InterPro" id="IPR014359">
    <property type="entry name" value="KARI_prok"/>
</dbReference>
<dbReference type="InterPro" id="IPR013116">
    <property type="entry name" value="KARI_N"/>
</dbReference>
<evidence type="ECO:0000256" key="3">
    <source>
        <dbReference type="ARBA" id="ARBA00004885"/>
    </source>
</evidence>
<evidence type="ECO:0000313" key="14">
    <source>
        <dbReference type="EMBL" id="KXA92146.1"/>
    </source>
</evidence>
<feature type="domain" description="KARI C-terminal knotted" evidence="13">
    <location>
        <begin position="185"/>
        <end position="341"/>
    </location>
</feature>
<accession>A0A133UDA0</accession>
<dbReference type="GO" id="GO:0016853">
    <property type="term" value="F:isomerase activity"/>
    <property type="evidence" value="ECO:0007669"/>
    <property type="project" value="UniProtKB-KW"/>
</dbReference>
<evidence type="ECO:0000259" key="12">
    <source>
        <dbReference type="PROSITE" id="PS51850"/>
    </source>
</evidence>
<dbReference type="Pfam" id="PF01450">
    <property type="entry name" value="KARI_C"/>
    <property type="match status" value="1"/>
</dbReference>
<evidence type="ECO:0000313" key="15">
    <source>
        <dbReference type="Proteomes" id="UP000070373"/>
    </source>
</evidence>
<dbReference type="UniPathway" id="UPA00047">
    <property type="reaction ID" value="UER00056"/>
</dbReference>
<feature type="binding site" evidence="11">
    <location>
        <position position="193"/>
    </location>
    <ligand>
        <name>Mg(2+)</name>
        <dbReference type="ChEBI" id="CHEBI:18420"/>
        <label>1</label>
    </ligand>
</feature>
<dbReference type="AlphaFoldDB" id="A0A133UDA0"/>
<dbReference type="PATRIC" id="fig|1698263.3.peg.1187"/>
<keyword evidence="8 11" id="KW-0560">Oxidoreductase</keyword>
<dbReference type="GO" id="GO:0004455">
    <property type="term" value="F:ketol-acid reductoisomerase activity"/>
    <property type="evidence" value="ECO:0007669"/>
    <property type="project" value="UniProtKB-UniRule"/>
</dbReference>
<dbReference type="PANTHER" id="PTHR21371">
    <property type="entry name" value="KETOL-ACID REDUCTOISOMERASE, MITOCHONDRIAL"/>
    <property type="match status" value="1"/>
</dbReference>
<dbReference type="GO" id="GO:0009097">
    <property type="term" value="P:isoleucine biosynthetic process"/>
    <property type="evidence" value="ECO:0007669"/>
    <property type="project" value="UniProtKB-UniRule"/>
</dbReference>
<comment type="caution">
    <text evidence="11">Lacks conserved residue(s) required for the propagation of feature annotation.</text>
</comment>
<keyword evidence="9 11" id="KW-0100">Branched-chain amino acid biosynthesis</keyword>
<dbReference type="InterPro" id="IPR000506">
    <property type="entry name" value="KARI_C"/>
</dbReference>
<comment type="similarity">
    <text evidence="4 11">Belongs to the ketol-acid reductoisomerase family.</text>
</comment>
<evidence type="ECO:0000256" key="11">
    <source>
        <dbReference type="PROSITE-ProRule" id="PRU01198"/>
    </source>
</evidence>
<evidence type="ECO:0000259" key="13">
    <source>
        <dbReference type="PROSITE" id="PS51851"/>
    </source>
</evidence>
<gene>
    <name evidence="14" type="ORF">AKJ64_03920</name>
</gene>
<feature type="binding site" evidence="11">
    <location>
        <position position="193"/>
    </location>
    <ligand>
        <name>Mg(2+)</name>
        <dbReference type="ChEBI" id="CHEBI:18420"/>
        <label>2</label>
    </ligand>
</feature>
<keyword evidence="5 11" id="KW-0028">Amino-acid biosynthesis</keyword>
<comment type="cofactor">
    <cofactor evidence="1">
        <name>Mg(2+)</name>
        <dbReference type="ChEBI" id="CHEBI:18420"/>
    </cofactor>
</comment>
<evidence type="ECO:0000256" key="1">
    <source>
        <dbReference type="ARBA" id="ARBA00001946"/>
    </source>
</evidence>
<dbReference type="InterPro" id="IPR013023">
    <property type="entry name" value="KARI"/>
</dbReference>
<evidence type="ECO:0000256" key="6">
    <source>
        <dbReference type="ARBA" id="ARBA00022723"/>
    </source>
</evidence>
<keyword evidence="7 11" id="KW-0460">Magnesium</keyword>
<dbReference type="GO" id="GO:0050661">
    <property type="term" value="F:NADP binding"/>
    <property type="evidence" value="ECO:0007669"/>
    <property type="project" value="InterPro"/>
</dbReference>
<name>A0A133UDA0_9EURY</name>
<organism evidence="14 15">
    <name type="scientific">candidate division MSBL1 archaeon SCGC-AAA259E17</name>
    <dbReference type="NCBI Taxonomy" id="1698263"/>
    <lineage>
        <taxon>Archaea</taxon>
        <taxon>Methanobacteriati</taxon>
        <taxon>Methanobacteriota</taxon>
        <taxon>candidate division MSBL1</taxon>
    </lineage>
</organism>
<evidence type="ECO:0000256" key="8">
    <source>
        <dbReference type="ARBA" id="ARBA00023002"/>
    </source>
</evidence>
<feature type="domain" description="KARI N-terminal Rossmann" evidence="12">
    <location>
        <begin position="4"/>
        <end position="184"/>
    </location>
</feature>
<evidence type="ECO:0000256" key="9">
    <source>
        <dbReference type="ARBA" id="ARBA00023304"/>
    </source>
</evidence>
<evidence type="ECO:0000256" key="2">
    <source>
        <dbReference type="ARBA" id="ARBA00004864"/>
    </source>
</evidence>
<dbReference type="InterPro" id="IPR036291">
    <property type="entry name" value="NAD(P)-bd_dom_sf"/>
</dbReference>
<comment type="pathway">
    <text evidence="2">Amino-acid biosynthesis; L-valine biosynthesis; L-valine from pyruvate: step 2/4.</text>
</comment>
<dbReference type="EC" id="1.1.1.86" evidence="10"/>
<dbReference type="EMBL" id="LHXN01000075">
    <property type="protein sequence ID" value="KXA92146.1"/>
    <property type="molecule type" value="Genomic_DNA"/>
</dbReference>
<keyword evidence="15" id="KW-1185">Reference proteome</keyword>
<comment type="pathway">
    <text evidence="3">Amino-acid biosynthesis; L-isoleucine biosynthesis; L-isoleucine from 2-oxobutanoate: step 2/4.</text>
</comment>
<keyword evidence="14" id="KW-0413">Isomerase</keyword>
<dbReference type="PANTHER" id="PTHR21371:SF1">
    <property type="entry name" value="KETOL-ACID REDUCTOISOMERASE, MITOCHONDRIAL"/>
    <property type="match status" value="1"/>
</dbReference>
<reference evidence="14 15" key="1">
    <citation type="journal article" date="2016" name="Sci. Rep.">
        <title>Metabolic traits of an uncultured archaeal lineage -MSBL1- from brine pools of the Red Sea.</title>
        <authorList>
            <person name="Mwirichia R."/>
            <person name="Alam I."/>
            <person name="Rashid M."/>
            <person name="Vinu M."/>
            <person name="Ba-Alawi W."/>
            <person name="Anthony Kamau A."/>
            <person name="Kamanda Ngugi D."/>
            <person name="Goker M."/>
            <person name="Klenk H.P."/>
            <person name="Bajic V."/>
            <person name="Stingl U."/>
        </authorList>
    </citation>
    <scope>NUCLEOTIDE SEQUENCE [LARGE SCALE GENOMIC DNA]</scope>
    <source>
        <strain evidence="14">SCGC-AAA259E17</strain>
    </source>
</reference>
<dbReference type="UniPathway" id="UPA00049">
    <property type="reaction ID" value="UER00060"/>
</dbReference>
<dbReference type="PROSITE" id="PS51850">
    <property type="entry name" value="KARI_N"/>
    <property type="match status" value="1"/>
</dbReference>
<dbReference type="InterPro" id="IPR008927">
    <property type="entry name" value="6-PGluconate_DH-like_C_sf"/>
</dbReference>
<comment type="caution">
    <text evidence="14">The sequence shown here is derived from an EMBL/GenBank/DDBJ whole genome shotgun (WGS) entry which is preliminary data.</text>
</comment>
<evidence type="ECO:0000256" key="4">
    <source>
        <dbReference type="ARBA" id="ARBA00010318"/>
    </source>
</evidence>